<name>A0A0C3QLT1_9AGAM</name>
<keyword evidence="1" id="KW-0472">Membrane</keyword>
<evidence type="ECO:0000256" key="1">
    <source>
        <dbReference type="SAM" id="Phobius"/>
    </source>
</evidence>
<keyword evidence="3" id="KW-1185">Reference proteome</keyword>
<evidence type="ECO:0000313" key="2">
    <source>
        <dbReference type="EMBL" id="KIO28631.1"/>
    </source>
</evidence>
<sequence length="401" mass="44853">MSAISLIFPSFLLPPPFSLMPLRNFWSLWTPWRRVFVIIFSVFLIGPFFALLGYGLVKWPQITNPYRYAAIDLNPLGGLTLTGALMSVKPDEGKMYIEWRVGGVGNDYARSESESSSLCSLYNTMPGFSDSDAIKRHQIIWFDGQPVFNSSKVADQSSGQILPCADYTSGGREFTFGHTLDVGLDYHAQRTVHNSYPYEFWTTSSRICAFDPERREKSTIVSTAVLVSRVDGFLVRSKFSQIKSETDAPGYVLTLTLERDSFARFFAICLWAIGWILAVLAVIYAVLTPLWAYKNPGVPQPSTIRFRRFIAVRGVRTLNSIYRGSLRYPAPPREANKTSDALWVTVTIGGILIVIRGQYPGSPPLATYLDYFGFYPSFLLTALTLLLGIAVSSRIIDTCIA</sequence>
<dbReference type="AlphaFoldDB" id="A0A0C3QLT1"/>
<dbReference type="HOGENOM" id="CLU_687340_0_0_1"/>
<dbReference type="EMBL" id="KN822992">
    <property type="protein sequence ID" value="KIO28631.1"/>
    <property type="molecule type" value="Genomic_DNA"/>
</dbReference>
<accession>A0A0C3QLT1</accession>
<organism evidence="2 3">
    <name type="scientific">Tulasnella calospora MUT 4182</name>
    <dbReference type="NCBI Taxonomy" id="1051891"/>
    <lineage>
        <taxon>Eukaryota</taxon>
        <taxon>Fungi</taxon>
        <taxon>Dikarya</taxon>
        <taxon>Basidiomycota</taxon>
        <taxon>Agaricomycotina</taxon>
        <taxon>Agaricomycetes</taxon>
        <taxon>Cantharellales</taxon>
        <taxon>Tulasnellaceae</taxon>
        <taxon>Tulasnella</taxon>
    </lineage>
</organism>
<dbReference type="Proteomes" id="UP000054248">
    <property type="component" value="Unassembled WGS sequence"/>
</dbReference>
<proteinExistence type="predicted"/>
<keyword evidence="1" id="KW-0812">Transmembrane</keyword>
<feature type="transmembrane region" description="Helical" evidence="1">
    <location>
        <begin position="265"/>
        <end position="287"/>
    </location>
</feature>
<evidence type="ECO:0000313" key="3">
    <source>
        <dbReference type="Proteomes" id="UP000054248"/>
    </source>
</evidence>
<feature type="transmembrane region" description="Helical" evidence="1">
    <location>
        <begin position="371"/>
        <end position="391"/>
    </location>
</feature>
<feature type="transmembrane region" description="Helical" evidence="1">
    <location>
        <begin position="35"/>
        <end position="57"/>
    </location>
</feature>
<reference evidence="3" key="2">
    <citation type="submission" date="2015-01" db="EMBL/GenBank/DDBJ databases">
        <title>Evolutionary Origins and Diversification of the Mycorrhizal Mutualists.</title>
        <authorList>
            <consortium name="DOE Joint Genome Institute"/>
            <consortium name="Mycorrhizal Genomics Consortium"/>
            <person name="Kohler A."/>
            <person name="Kuo A."/>
            <person name="Nagy L.G."/>
            <person name="Floudas D."/>
            <person name="Copeland A."/>
            <person name="Barry K.W."/>
            <person name="Cichocki N."/>
            <person name="Veneault-Fourrey C."/>
            <person name="LaButti K."/>
            <person name="Lindquist E.A."/>
            <person name="Lipzen A."/>
            <person name="Lundell T."/>
            <person name="Morin E."/>
            <person name="Murat C."/>
            <person name="Riley R."/>
            <person name="Ohm R."/>
            <person name="Sun H."/>
            <person name="Tunlid A."/>
            <person name="Henrissat B."/>
            <person name="Grigoriev I.V."/>
            <person name="Hibbett D.S."/>
            <person name="Martin F."/>
        </authorList>
    </citation>
    <scope>NUCLEOTIDE SEQUENCE [LARGE SCALE GENOMIC DNA]</scope>
    <source>
        <strain evidence="3">MUT 4182</strain>
    </source>
</reference>
<gene>
    <name evidence="2" type="ORF">M407DRAFT_22218</name>
</gene>
<dbReference type="OrthoDB" id="2117972at2759"/>
<protein>
    <submittedName>
        <fullName evidence="2">Uncharacterized protein</fullName>
    </submittedName>
</protein>
<reference evidence="2 3" key="1">
    <citation type="submission" date="2014-04" db="EMBL/GenBank/DDBJ databases">
        <authorList>
            <consortium name="DOE Joint Genome Institute"/>
            <person name="Kuo A."/>
            <person name="Girlanda M."/>
            <person name="Perotto S."/>
            <person name="Kohler A."/>
            <person name="Nagy L.G."/>
            <person name="Floudas D."/>
            <person name="Copeland A."/>
            <person name="Barry K.W."/>
            <person name="Cichocki N."/>
            <person name="Veneault-Fourrey C."/>
            <person name="LaButti K."/>
            <person name="Lindquist E.A."/>
            <person name="Lipzen A."/>
            <person name="Lundell T."/>
            <person name="Morin E."/>
            <person name="Murat C."/>
            <person name="Sun H."/>
            <person name="Tunlid A."/>
            <person name="Henrissat B."/>
            <person name="Grigoriev I.V."/>
            <person name="Hibbett D.S."/>
            <person name="Martin F."/>
            <person name="Nordberg H.P."/>
            <person name="Cantor M.N."/>
            <person name="Hua S.X."/>
        </authorList>
    </citation>
    <scope>NUCLEOTIDE SEQUENCE [LARGE SCALE GENOMIC DNA]</scope>
    <source>
        <strain evidence="2 3">MUT 4182</strain>
    </source>
</reference>
<keyword evidence="1" id="KW-1133">Transmembrane helix</keyword>